<sequence length="333" mass="39330">MDNNEGTTKEFGFSLEKIQKIFEKYQRDLNRSNIENRKLSKENQVLLKQNEELEQQIYQSESRSNQLSVTLKKLQKENQKLNLFKKAILQTINQQNNYSPSRNSTRKLNQLEETFSMVGTTNKEFFEMDQEEEIDEEDNIFENKKKSNHEMMYSIKKTRNPRYSTNRSEKEIEQFEMKTPIKEQTMSETDELLDEIEKSISKSHKKQNTRRTFIPFFPENTKTKPKYIISQTEPRQKRIGKSGLSKPYRTRKNLFNKTTSKKRPTNSNSFYNSSDLLSKAREDLSYNDYNSLLKIMNNFNSGQITKSTAIEKGSVLLGHNNQELLNQFLSNIN</sequence>
<feature type="coiled-coil region" evidence="3">
    <location>
        <begin position="15"/>
        <end position="63"/>
    </location>
</feature>
<feature type="region of interest" description="Disordered" evidence="4">
    <location>
        <begin position="230"/>
        <end position="273"/>
    </location>
</feature>
<proteinExistence type="predicted"/>
<dbReference type="Proteomes" id="UP001146793">
    <property type="component" value="Unassembled WGS sequence"/>
</dbReference>
<evidence type="ECO:0000256" key="3">
    <source>
        <dbReference type="SAM" id="Coils"/>
    </source>
</evidence>
<dbReference type="GO" id="GO:0005634">
    <property type="term" value="C:nucleus"/>
    <property type="evidence" value="ECO:0007669"/>
    <property type="project" value="UniProtKB-SubCell"/>
</dbReference>
<evidence type="ECO:0000256" key="4">
    <source>
        <dbReference type="SAM" id="MobiDB-lite"/>
    </source>
</evidence>
<dbReference type="InterPro" id="IPR036600">
    <property type="entry name" value="PAH_sf"/>
</dbReference>
<reference evidence="5" key="1">
    <citation type="submission" date="2022-08" db="EMBL/GenBank/DDBJ databases">
        <title>Novel sulphate-reducing endosymbionts in the free-living metamonad Anaeramoeba.</title>
        <authorList>
            <person name="Jerlstrom-Hultqvist J."/>
            <person name="Cepicka I."/>
            <person name="Gallot-Lavallee L."/>
            <person name="Salas-Leiva D."/>
            <person name="Curtis B.A."/>
            <person name="Zahonova K."/>
            <person name="Pipaliya S."/>
            <person name="Dacks J."/>
            <person name="Roger A.J."/>
        </authorList>
    </citation>
    <scope>NUCLEOTIDE SEQUENCE</scope>
    <source>
        <strain evidence="5">Busselton2</strain>
    </source>
</reference>
<organism evidence="5 6">
    <name type="scientific">Anaeramoeba flamelloides</name>
    <dbReference type="NCBI Taxonomy" id="1746091"/>
    <lineage>
        <taxon>Eukaryota</taxon>
        <taxon>Metamonada</taxon>
        <taxon>Anaeramoebidae</taxon>
        <taxon>Anaeramoeba</taxon>
    </lineage>
</organism>
<dbReference type="InterPro" id="IPR003822">
    <property type="entry name" value="PAH"/>
</dbReference>
<accession>A0AAV7ZNN7</accession>
<gene>
    <name evidence="5" type="ORF">M0812_09052</name>
</gene>
<evidence type="ECO:0000313" key="5">
    <source>
        <dbReference type="EMBL" id="KAJ3443218.1"/>
    </source>
</evidence>
<dbReference type="GO" id="GO:0006355">
    <property type="term" value="P:regulation of DNA-templated transcription"/>
    <property type="evidence" value="ECO:0007669"/>
    <property type="project" value="InterPro"/>
</dbReference>
<dbReference type="AlphaFoldDB" id="A0AAV7ZNN7"/>
<name>A0AAV7ZNN7_9EUKA</name>
<feature type="compositionally biased region" description="Basic residues" evidence="4">
    <location>
        <begin position="248"/>
        <end position="264"/>
    </location>
</feature>
<keyword evidence="2" id="KW-0539">Nucleus</keyword>
<protein>
    <submittedName>
        <fullName evidence="5">Uncharacterized protein</fullName>
    </submittedName>
</protein>
<keyword evidence="3" id="KW-0175">Coiled coil</keyword>
<dbReference type="EMBL" id="JANTQA010000023">
    <property type="protein sequence ID" value="KAJ3443218.1"/>
    <property type="molecule type" value="Genomic_DNA"/>
</dbReference>
<evidence type="ECO:0000256" key="2">
    <source>
        <dbReference type="ARBA" id="ARBA00023242"/>
    </source>
</evidence>
<evidence type="ECO:0000256" key="1">
    <source>
        <dbReference type="ARBA" id="ARBA00004123"/>
    </source>
</evidence>
<dbReference type="Pfam" id="PF02671">
    <property type="entry name" value="PAH"/>
    <property type="match status" value="1"/>
</dbReference>
<dbReference type="SUPFAM" id="SSF47762">
    <property type="entry name" value="PAH2 domain"/>
    <property type="match status" value="1"/>
</dbReference>
<comment type="caution">
    <text evidence="5">The sequence shown here is derived from an EMBL/GenBank/DDBJ whole genome shotgun (WGS) entry which is preliminary data.</text>
</comment>
<dbReference type="Gene3D" id="1.20.1160.11">
    <property type="entry name" value="Paired amphipathic helix"/>
    <property type="match status" value="1"/>
</dbReference>
<evidence type="ECO:0000313" key="6">
    <source>
        <dbReference type="Proteomes" id="UP001146793"/>
    </source>
</evidence>
<comment type="subcellular location">
    <subcellularLocation>
        <location evidence="1">Nucleus</location>
    </subcellularLocation>
</comment>